<gene>
    <name evidence="4" type="ORF">WJU16_10870</name>
</gene>
<keyword evidence="1" id="KW-0732">Signal</keyword>
<dbReference type="Gene3D" id="2.60.120.260">
    <property type="entry name" value="Galactose-binding domain-like"/>
    <property type="match status" value="1"/>
</dbReference>
<dbReference type="SUPFAM" id="SSF52266">
    <property type="entry name" value="SGNH hydrolase"/>
    <property type="match status" value="1"/>
</dbReference>
<dbReference type="Pfam" id="PF14606">
    <property type="entry name" value="Lipase_GDSL_3"/>
    <property type="match status" value="1"/>
</dbReference>
<dbReference type="InterPro" id="IPR036514">
    <property type="entry name" value="SGNH_hydro_sf"/>
</dbReference>
<dbReference type="Proteomes" id="UP001485459">
    <property type="component" value="Chromosome"/>
</dbReference>
<accession>A0ABZ2YVI7</accession>
<keyword evidence="5" id="KW-1185">Reference proteome</keyword>
<evidence type="ECO:0000313" key="4">
    <source>
        <dbReference type="EMBL" id="WZN43529.1"/>
    </source>
</evidence>
<dbReference type="Gene3D" id="3.40.50.1110">
    <property type="entry name" value="SGNH hydrolase"/>
    <property type="match status" value="1"/>
</dbReference>
<protein>
    <submittedName>
        <fullName evidence="4">SGNH/GDSL hydrolase family protein</fullName>
    </submittedName>
</protein>
<evidence type="ECO:0000313" key="5">
    <source>
        <dbReference type="Proteomes" id="UP001485459"/>
    </source>
</evidence>
<dbReference type="InterPro" id="IPR013830">
    <property type="entry name" value="SGNH_hydro"/>
</dbReference>
<dbReference type="InterPro" id="IPR032740">
    <property type="entry name" value="GxDLY"/>
</dbReference>
<evidence type="ECO:0000259" key="3">
    <source>
        <dbReference type="Pfam" id="PF14607"/>
    </source>
</evidence>
<reference evidence="5" key="1">
    <citation type="submission" date="2024-03" db="EMBL/GenBank/DDBJ databases">
        <title>Chitinophaga horti sp. nov., isolated from garden soil.</title>
        <authorList>
            <person name="Lee D.S."/>
            <person name="Han D.M."/>
            <person name="Baek J.H."/>
            <person name="Choi D.G."/>
            <person name="Jeon J.H."/>
            <person name="Jeon C.O."/>
        </authorList>
    </citation>
    <scope>NUCLEOTIDE SEQUENCE [LARGE SCALE GENOMIC DNA]</scope>
    <source>
        <strain evidence="5">GPA1</strain>
    </source>
</reference>
<dbReference type="RefSeq" id="WP_341838335.1">
    <property type="nucleotide sequence ID" value="NZ_CP149822.1"/>
</dbReference>
<keyword evidence="4" id="KW-0378">Hydrolase</keyword>
<feature type="chain" id="PRO_5047275362" evidence="1">
    <location>
        <begin position="20"/>
        <end position="366"/>
    </location>
</feature>
<feature type="domain" description="SGNH hydrolase-type esterase N-terminal" evidence="3">
    <location>
        <begin position="26"/>
        <end position="167"/>
    </location>
</feature>
<dbReference type="GO" id="GO:0016787">
    <property type="term" value="F:hydrolase activity"/>
    <property type="evidence" value="ECO:0007669"/>
    <property type="project" value="UniProtKB-KW"/>
</dbReference>
<sequence>MMKNWILTLLMAGSSWTVALGQDNARYTDARQFQIVGKGLPTSPVYQRLDSTQDRALTPAVKNLSKHSSGIAVLFETNSTYISAKWTLRRGLYHANIPPICHSGLDLYAWNNGKWQWVGVGRPGDKDTVNANTLISNMDGQLRQYMLYLPTYNEITSLQIGVAPEAELRRTASPKIDTTHRMVIYGSSILQGASASRAGMSYSSILQRRTGWDVVNLGFSGNGKMEFPVAELLAEMPASLFVLDCIPNPTVEEVKARAYPFIKHLLDKRPEVPVLLVETVKRENGYFDQKIGQVTVDKNRAIREAYTKLKTEGYKQLYYLSADNLIGQDHEATIDGVHLTDLGFMRQVEAMLPQLLKLMKKSKAIR</sequence>
<feature type="signal peptide" evidence="1">
    <location>
        <begin position="1"/>
        <end position="19"/>
    </location>
</feature>
<name>A0ABZ2YVI7_9BACT</name>
<dbReference type="Pfam" id="PF14607">
    <property type="entry name" value="GxDLY"/>
    <property type="match status" value="1"/>
</dbReference>
<organism evidence="4 5">
    <name type="scientific">Chitinophaga pollutisoli</name>
    <dbReference type="NCBI Taxonomy" id="3133966"/>
    <lineage>
        <taxon>Bacteria</taxon>
        <taxon>Pseudomonadati</taxon>
        <taxon>Bacteroidota</taxon>
        <taxon>Chitinophagia</taxon>
        <taxon>Chitinophagales</taxon>
        <taxon>Chitinophagaceae</taxon>
        <taxon>Chitinophaga</taxon>
    </lineage>
</organism>
<evidence type="ECO:0000259" key="2">
    <source>
        <dbReference type="Pfam" id="PF14606"/>
    </source>
</evidence>
<feature type="domain" description="SGNH hydrolase-type esterase" evidence="2">
    <location>
        <begin position="180"/>
        <end position="354"/>
    </location>
</feature>
<proteinExistence type="predicted"/>
<evidence type="ECO:0000256" key="1">
    <source>
        <dbReference type="SAM" id="SignalP"/>
    </source>
</evidence>
<dbReference type="EMBL" id="CP149822">
    <property type="protein sequence ID" value="WZN43529.1"/>
    <property type="molecule type" value="Genomic_DNA"/>
</dbReference>